<dbReference type="GO" id="GO:0006979">
    <property type="term" value="P:response to oxidative stress"/>
    <property type="evidence" value="ECO:0007669"/>
    <property type="project" value="TreeGrafter"/>
</dbReference>
<dbReference type="PANTHER" id="PTHR48094">
    <property type="entry name" value="PROTEIN/NUCLEIC ACID DEGLYCASE DJ-1-RELATED"/>
    <property type="match status" value="1"/>
</dbReference>
<dbReference type="PANTHER" id="PTHR48094:SF12">
    <property type="entry name" value="PARKINSON DISEASE PROTEIN 7 HOMOLOG"/>
    <property type="match status" value="1"/>
</dbReference>
<dbReference type="SUPFAM" id="SSF52317">
    <property type="entry name" value="Class I glutamine amidotransferase-like"/>
    <property type="match status" value="1"/>
</dbReference>
<organism evidence="2 3">
    <name type="scientific">Meloidogyne javanica</name>
    <name type="common">Root-knot nematode worm</name>
    <dbReference type="NCBI Taxonomy" id="6303"/>
    <lineage>
        <taxon>Eukaryota</taxon>
        <taxon>Metazoa</taxon>
        <taxon>Ecdysozoa</taxon>
        <taxon>Nematoda</taxon>
        <taxon>Chromadorea</taxon>
        <taxon>Rhabditida</taxon>
        <taxon>Tylenchina</taxon>
        <taxon>Tylenchomorpha</taxon>
        <taxon>Tylenchoidea</taxon>
        <taxon>Meloidogynidae</taxon>
        <taxon>Meloidogyninae</taxon>
        <taxon>Meloidogyne</taxon>
        <taxon>Meloidogyne incognita group</taxon>
    </lineage>
</organism>
<dbReference type="InterPro" id="IPR029062">
    <property type="entry name" value="Class_I_gatase-like"/>
</dbReference>
<dbReference type="Proteomes" id="UP000887561">
    <property type="component" value="Unplaced"/>
</dbReference>
<reference evidence="3" key="1">
    <citation type="submission" date="2022-11" db="UniProtKB">
        <authorList>
            <consortium name="WormBaseParasite"/>
        </authorList>
    </citation>
    <scope>IDENTIFICATION</scope>
</reference>
<dbReference type="AlphaFoldDB" id="A0A915M2B7"/>
<dbReference type="CDD" id="cd03135">
    <property type="entry name" value="GATase1_DJ-1"/>
    <property type="match status" value="1"/>
</dbReference>
<dbReference type="InterPro" id="IPR002818">
    <property type="entry name" value="DJ-1/PfpI"/>
</dbReference>
<name>A0A915M2B7_MELJA</name>
<evidence type="ECO:0000313" key="3">
    <source>
        <dbReference type="WBParaSite" id="scaffold2801_cov284.g5451"/>
    </source>
</evidence>
<dbReference type="InterPro" id="IPR050325">
    <property type="entry name" value="Prot/Nucl_acid_deglycase"/>
</dbReference>
<proteinExistence type="predicted"/>
<dbReference type="WBParaSite" id="scaffold2801_cov284.g5451">
    <property type="protein sequence ID" value="scaffold2801_cov284.g5451"/>
    <property type="gene ID" value="scaffold2801_cov284.g5451"/>
</dbReference>
<keyword evidence="2" id="KW-1185">Reference proteome</keyword>
<dbReference type="GO" id="GO:1903189">
    <property type="term" value="P:glyoxal metabolic process"/>
    <property type="evidence" value="ECO:0007669"/>
    <property type="project" value="TreeGrafter"/>
</dbReference>
<feature type="domain" description="DJ-1/PfpI" evidence="1">
    <location>
        <begin position="103"/>
        <end position="192"/>
    </location>
</feature>
<protein>
    <submittedName>
        <fullName evidence="3">DJ-1/PfpI domain-containing protein</fullName>
    </submittedName>
</protein>
<evidence type="ECO:0000259" key="1">
    <source>
        <dbReference type="Pfam" id="PF01965"/>
    </source>
</evidence>
<sequence>MTKTALIIGSDGSEDIELIVTSDVLRRAGIDVTIAGLQDEKHITLARKAILQVDALFKDVAEKEFDAVILPGGQPGSDNLAKLYTRIILELFHIVAFKINYFEDERVGKLLQRHEKEGKIVAAICAAPIALVSHGIAKEGGEGGTLTSYPSVKEKIINGGYNYSEDKVRVWKNIVTSRGPGTAFLFSLKLVEMLTDLEKSETVKKALLYDI</sequence>
<dbReference type="Pfam" id="PF01965">
    <property type="entry name" value="DJ-1_PfpI"/>
    <property type="match status" value="2"/>
</dbReference>
<dbReference type="GO" id="GO:0005739">
    <property type="term" value="C:mitochondrion"/>
    <property type="evidence" value="ECO:0007669"/>
    <property type="project" value="TreeGrafter"/>
</dbReference>
<dbReference type="GO" id="GO:0046295">
    <property type="term" value="P:glycolate biosynthetic process"/>
    <property type="evidence" value="ECO:0007669"/>
    <property type="project" value="TreeGrafter"/>
</dbReference>
<dbReference type="GO" id="GO:0005634">
    <property type="term" value="C:nucleus"/>
    <property type="evidence" value="ECO:0007669"/>
    <property type="project" value="TreeGrafter"/>
</dbReference>
<accession>A0A915M2B7</accession>
<dbReference type="Gene3D" id="3.40.50.880">
    <property type="match status" value="1"/>
</dbReference>
<evidence type="ECO:0000313" key="2">
    <source>
        <dbReference type="Proteomes" id="UP000887561"/>
    </source>
</evidence>
<feature type="domain" description="DJ-1/PfpI" evidence="1">
    <location>
        <begin position="4"/>
        <end position="82"/>
    </location>
</feature>